<evidence type="ECO:0000313" key="3">
    <source>
        <dbReference type="Proteomes" id="UP000800092"/>
    </source>
</evidence>
<feature type="transmembrane region" description="Helical" evidence="1">
    <location>
        <begin position="126"/>
        <end position="149"/>
    </location>
</feature>
<name>A0A6A6H1E4_VIRVR</name>
<dbReference type="Proteomes" id="UP000800092">
    <property type="component" value="Unassembled WGS sequence"/>
</dbReference>
<keyword evidence="3" id="KW-1185">Reference proteome</keyword>
<dbReference type="AlphaFoldDB" id="A0A6A6H1E4"/>
<keyword evidence="1" id="KW-0812">Transmembrane</keyword>
<organism evidence="2 3">
    <name type="scientific">Viridothelium virens</name>
    <name type="common">Speckled blister lichen</name>
    <name type="synonym">Trypethelium virens</name>
    <dbReference type="NCBI Taxonomy" id="1048519"/>
    <lineage>
        <taxon>Eukaryota</taxon>
        <taxon>Fungi</taxon>
        <taxon>Dikarya</taxon>
        <taxon>Ascomycota</taxon>
        <taxon>Pezizomycotina</taxon>
        <taxon>Dothideomycetes</taxon>
        <taxon>Dothideomycetes incertae sedis</taxon>
        <taxon>Trypetheliales</taxon>
        <taxon>Trypetheliaceae</taxon>
        <taxon>Viridothelium</taxon>
    </lineage>
</organism>
<keyword evidence="1" id="KW-1133">Transmembrane helix</keyword>
<dbReference type="EMBL" id="ML991823">
    <property type="protein sequence ID" value="KAF2231701.1"/>
    <property type="molecule type" value="Genomic_DNA"/>
</dbReference>
<protein>
    <submittedName>
        <fullName evidence="2">Uncharacterized protein</fullName>
    </submittedName>
</protein>
<sequence length="178" mass="20042">MIALPPSITGVRIRYMEGIVSPRTSFPQSAHGLRQIHNEAEHSIYMEYRIFEAFVSATIFKAVIVLKQITFLACLTLPLSSYFAFMRSGLEDEEAFGASIMQFSGLMILLLEYSPLPRPLTLLIRAIIHVATWVLLCVVSAITLGHLVFRGRAMARRMIRRRNNAMPCAVGLMRALMI</sequence>
<evidence type="ECO:0000256" key="1">
    <source>
        <dbReference type="SAM" id="Phobius"/>
    </source>
</evidence>
<gene>
    <name evidence="2" type="ORF">EV356DRAFT_281612</name>
</gene>
<reference evidence="2" key="1">
    <citation type="journal article" date="2020" name="Stud. Mycol.">
        <title>101 Dothideomycetes genomes: a test case for predicting lifestyles and emergence of pathogens.</title>
        <authorList>
            <person name="Haridas S."/>
            <person name="Albert R."/>
            <person name="Binder M."/>
            <person name="Bloem J."/>
            <person name="Labutti K."/>
            <person name="Salamov A."/>
            <person name="Andreopoulos B."/>
            <person name="Baker S."/>
            <person name="Barry K."/>
            <person name="Bills G."/>
            <person name="Bluhm B."/>
            <person name="Cannon C."/>
            <person name="Castanera R."/>
            <person name="Culley D."/>
            <person name="Daum C."/>
            <person name="Ezra D."/>
            <person name="Gonzalez J."/>
            <person name="Henrissat B."/>
            <person name="Kuo A."/>
            <person name="Liang C."/>
            <person name="Lipzen A."/>
            <person name="Lutzoni F."/>
            <person name="Magnuson J."/>
            <person name="Mondo S."/>
            <person name="Nolan M."/>
            <person name="Ohm R."/>
            <person name="Pangilinan J."/>
            <person name="Park H.-J."/>
            <person name="Ramirez L."/>
            <person name="Alfaro M."/>
            <person name="Sun H."/>
            <person name="Tritt A."/>
            <person name="Yoshinaga Y."/>
            <person name="Zwiers L.-H."/>
            <person name="Turgeon B."/>
            <person name="Goodwin S."/>
            <person name="Spatafora J."/>
            <person name="Crous P."/>
            <person name="Grigoriev I."/>
        </authorList>
    </citation>
    <scope>NUCLEOTIDE SEQUENCE</scope>
    <source>
        <strain evidence="2">Tuck. ex Michener</strain>
    </source>
</reference>
<evidence type="ECO:0000313" key="2">
    <source>
        <dbReference type="EMBL" id="KAF2231701.1"/>
    </source>
</evidence>
<accession>A0A6A6H1E4</accession>
<proteinExistence type="predicted"/>
<keyword evidence="1" id="KW-0472">Membrane</keyword>